<dbReference type="Pfam" id="PF00089">
    <property type="entry name" value="Trypsin"/>
    <property type="match status" value="1"/>
</dbReference>
<dbReference type="InterPro" id="IPR035914">
    <property type="entry name" value="Sperma_CUB_dom_sf"/>
</dbReference>
<dbReference type="SUPFAM" id="SSF49854">
    <property type="entry name" value="Spermadhesin, CUB domain"/>
    <property type="match status" value="1"/>
</dbReference>
<dbReference type="Proteomes" id="UP000198287">
    <property type="component" value="Unassembled WGS sequence"/>
</dbReference>
<dbReference type="Gene3D" id="2.60.120.290">
    <property type="entry name" value="Spermadhesin, CUB domain"/>
    <property type="match status" value="1"/>
</dbReference>
<dbReference type="GO" id="GO:0004252">
    <property type="term" value="F:serine-type endopeptidase activity"/>
    <property type="evidence" value="ECO:0007669"/>
    <property type="project" value="InterPro"/>
</dbReference>
<dbReference type="InterPro" id="IPR043504">
    <property type="entry name" value="Peptidase_S1_PA_chymotrypsin"/>
</dbReference>
<feature type="compositionally biased region" description="Basic residues" evidence="4">
    <location>
        <begin position="203"/>
        <end position="214"/>
    </location>
</feature>
<protein>
    <submittedName>
        <fullName evidence="7">Chymotrypsin-1</fullName>
    </submittedName>
</protein>
<evidence type="ECO:0000256" key="4">
    <source>
        <dbReference type="SAM" id="MobiDB-lite"/>
    </source>
</evidence>
<feature type="region of interest" description="Disordered" evidence="4">
    <location>
        <begin position="165"/>
        <end position="224"/>
    </location>
</feature>
<dbReference type="Gene3D" id="2.40.10.10">
    <property type="entry name" value="Trypsin-like serine proteases"/>
    <property type="match status" value="1"/>
</dbReference>
<organism evidence="7 8">
    <name type="scientific">Folsomia candida</name>
    <name type="common">Springtail</name>
    <dbReference type="NCBI Taxonomy" id="158441"/>
    <lineage>
        <taxon>Eukaryota</taxon>
        <taxon>Metazoa</taxon>
        <taxon>Ecdysozoa</taxon>
        <taxon>Arthropoda</taxon>
        <taxon>Hexapoda</taxon>
        <taxon>Collembola</taxon>
        <taxon>Entomobryomorpha</taxon>
        <taxon>Isotomoidea</taxon>
        <taxon>Isotomidae</taxon>
        <taxon>Proisotominae</taxon>
        <taxon>Folsomia</taxon>
    </lineage>
</organism>
<feature type="domain" description="Peptidase S1" evidence="6">
    <location>
        <begin position="234"/>
        <end position="536"/>
    </location>
</feature>
<evidence type="ECO:0000313" key="7">
    <source>
        <dbReference type="EMBL" id="OXA55660.1"/>
    </source>
</evidence>
<evidence type="ECO:0000256" key="3">
    <source>
        <dbReference type="PROSITE-ProRule" id="PRU00059"/>
    </source>
</evidence>
<evidence type="ECO:0000256" key="1">
    <source>
        <dbReference type="ARBA" id="ARBA00023157"/>
    </source>
</evidence>
<comment type="similarity">
    <text evidence="2">Belongs to the peptidase S1 family. CLIP subfamily.</text>
</comment>
<dbReference type="OrthoDB" id="5859944at2759"/>
<dbReference type="InterPro" id="IPR001314">
    <property type="entry name" value="Peptidase_S1A"/>
</dbReference>
<dbReference type="PANTHER" id="PTHR24256">
    <property type="entry name" value="TRYPTASE-RELATED"/>
    <property type="match status" value="1"/>
</dbReference>
<proteinExistence type="inferred from homology"/>
<comment type="caution">
    <text evidence="7">The sequence shown here is derived from an EMBL/GenBank/DDBJ whole genome shotgun (WGS) entry which is preliminary data.</text>
</comment>
<dbReference type="InterPro" id="IPR001254">
    <property type="entry name" value="Trypsin_dom"/>
</dbReference>
<dbReference type="SMART" id="SM00020">
    <property type="entry name" value="Tryp_SPc"/>
    <property type="match status" value="1"/>
</dbReference>
<dbReference type="STRING" id="158441.A0A226EE12"/>
<comment type="caution">
    <text evidence="3">Lacks conserved residue(s) required for the propagation of feature annotation.</text>
</comment>
<dbReference type="EMBL" id="LNIX01000004">
    <property type="protein sequence ID" value="OXA55660.1"/>
    <property type="molecule type" value="Genomic_DNA"/>
</dbReference>
<dbReference type="PROSITE" id="PS50240">
    <property type="entry name" value="TRYPSIN_DOM"/>
    <property type="match status" value="1"/>
</dbReference>
<dbReference type="SUPFAM" id="SSF50494">
    <property type="entry name" value="Trypsin-like serine proteases"/>
    <property type="match status" value="1"/>
</dbReference>
<evidence type="ECO:0000256" key="2">
    <source>
        <dbReference type="ARBA" id="ARBA00024195"/>
    </source>
</evidence>
<gene>
    <name evidence="7" type="ORF">Fcan01_09869</name>
</gene>
<feature type="domain" description="CUB" evidence="5">
    <location>
        <begin position="30"/>
        <end position="154"/>
    </location>
</feature>
<dbReference type="GO" id="GO:0006508">
    <property type="term" value="P:proteolysis"/>
    <property type="evidence" value="ECO:0007669"/>
    <property type="project" value="InterPro"/>
</dbReference>
<dbReference type="CDD" id="cd00190">
    <property type="entry name" value="Tryp_SPc"/>
    <property type="match status" value="1"/>
</dbReference>
<accession>A0A226EE12</accession>
<dbReference type="InterPro" id="IPR051487">
    <property type="entry name" value="Ser/Thr_Proteases_Immune/Dev"/>
</dbReference>
<dbReference type="FunFam" id="2.40.10.10:FF:000068">
    <property type="entry name" value="transmembrane protease serine 2"/>
    <property type="match status" value="1"/>
</dbReference>
<sequence length="537" mass="60492">MCTTKRGKIVGYCANELPCCDFTAKNTGSCGTVRVGSSSSPSAVFQSPDYPDFSSGDLNCNFQFDISNVSNKGYDGIQLNFEDAYMEGPGFARHSPCETDMIFIRGFKYWQPPAWCGNLTGYVAVIDKTKNTAFLKVVNILALMSGFRYKWRISVSLIKRSATSKNSETEMENMENELYPSPNINYADIQPQPEVRQSESRSNHRSRFHTKRHAPIFSDNSEDEEMDPIAEPFIVNGEDTNITDVPWQASIRTFYPDSFLKMASKTINNTDKFNQEKEGCSMEGRHFCGASIISNKHVLCAAHCFHGMTKLYGFKRLDHVKVFLGETDLCEDDLVKYGRKSQNYSIDKIIFHYGYDDIILMHDVVILKLKEKIKFNDYIKPIALSKRNKVYYGQQAKSSGWGLTNLTAKGASLPTILQSTGKMFVENKTYCDAFLEKGWAASKSLMASYPKYYNAYESVFCTSSKNDSISKLVGSGDSGGSIIVFDKTHDPPLPVQIGIVSYGLDGLESKREHDNVFVDFFQSVSFYRDWIDLAMSV</sequence>
<evidence type="ECO:0000259" key="5">
    <source>
        <dbReference type="PROSITE" id="PS01180"/>
    </source>
</evidence>
<evidence type="ECO:0000313" key="8">
    <source>
        <dbReference type="Proteomes" id="UP000198287"/>
    </source>
</evidence>
<keyword evidence="1" id="KW-1015">Disulfide bond</keyword>
<dbReference type="PROSITE" id="PS01180">
    <property type="entry name" value="CUB"/>
    <property type="match status" value="1"/>
</dbReference>
<reference evidence="7 8" key="1">
    <citation type="submission" date="2015-12" db="EMBL/GenBank/DDBJ databases">
        <title>The genome of Folsomia candida.</title>
        <authorList>
            <person name="Faddeeva A."/>
            <person name="Derks M.F."/>
            <person name="Anvar Y."/>
            <person name="Smit S."/>
            <person name="Van Straalen N."/>
            <person name="Roelofs D."/>
        </authorList>
    </citation>
    <scope>NUCLEOTIDE SEQUENCE [LARGE SCALE GENOMIC DNA]</scope>
    <source>
        <strain evidence="7 8">VU population</strain>
        <tissue evidence="7">Whole body</tissue>
    </source>
</reference>
<evidence type="ECO:0000259" key="6">
    <source>
        <dbReference type="PROSITE" id="PS50240"/>
    </source>
</evidence>
<keyword evidence="8" id="KW-1185">Reference proteome</keyword>
<name>A0A226EE12_FOLCA</name>
<dbReference type="InterPro" id="IPR000859">
    <property type="entry name" value="CUB_dom"/>
</dbReference>
<dbReference type="AlphaFoldDB" id="A0A226EE12"/>
<dbReference type="PRINTS" id="PR00722">
    <property type="entry name" value="CHYMOTRYPSIN"/>
</dbReference>
<dbReference type="InterPro" id="IPR009003">
    <property type="entry name" value="Peptidase_S1_PA"/>
</dbReference>